<proteinExistence type="predicted"/>
<dbReference type="Proteomes" id="UP001165460">
    <property type="component" value="Unassembled WGS sequence"/>
</dbReference>
<comment type="caution">
    <text evidence="2">The sequence shown here is derived from an EMBL/GenBank/DDBJ whole genome shotgun (WGS) entry which is preliminary data.</text>
</comment>
<evidence type="ECO:0000313" key="2">
    <source>
        <dbReference type="EMBL" id="MCJ0743495.1"/>
    </source>
</evidence>
<organism evidence="2 3">
    <name type="scientific">Pedobacter montanisoli</name>
    <dbReference type="NCBI Taxonomy" id="2923277"/>
    <lineage>
        <taxon>Bacteria</taxon>
        <taxon>Pseudomonadati</taxon>
        <taxon>Bacteroidota</taxon>
        <taxon>Sphingobacteriia</taxon>
        <taxon>Sphingobacteriales</taxon>
        <taxon>Sphingobacteriaceae</taxon>
        <taxon>Pedobacter</taxon>
    </lineage>
</organism>
<accession>A0ABS9ZYY0</accession>
<feature type="chain" id="PRO_5045051491" description="PorV/PorQ family protein" evidence="1">
    <location>
        <begin position="21"/>
        <end position="268"/>
    </location>
</feature>
<evidence type="ECO:0000256" key="1">
    <source>
        <dbReference type="SAM" id="SignalP"/>
    </source>
</evidence>
<reference evidence="2" key="1">
    <citation type="submission" date="2022-03" db="EMBL/GenBank/DDBJ databases">
        <authorList>
            <person name="Woo C.Y."/>
        </authorList>
    </citation>
    <scope>NUCLEOTIDE SEQUENCE</scope>
    <source>
        <strain evidence="2">CYS-01</strain>
    </source>
</reference>
<dbReference type="Gene3D" id="2.40.160.60">
    <property type="entry name" value="Outer membrane protein transport protein (OMPP1/FadL/TodX)"/>
    <property type="match status" value="1"/>
</dbReference>
<keyword evidence="1" id="KW-0732">Signal</keyword>
<evidence type="ECO:0008006" key="4">
    <source>
        <dbReference type="Google" id="ProtNLM"/>
    </source>
</evidence>
<dbReference type="EMBL" id="JALGBH010000002">
    <property type="protein sequence ID" value="MCJ0743495.1"/>
    <property type="molecule type" value="Genomic_DNA"/>
</dbReference>
<protein>
    <recommendedName>
        <fullName evidence="4">PorV/PorQ family protein</fullName>
    </recommendedName>
</protein>
<dbReference type="SUPFAM" id="SSF56935">
    <property type="entry name" value="Porins"/>
    <property type="match status" value="1"/>
</dbReference>
<feature type="signal peptide" evidence="1">
    <location>
        <begin position="1"/>
        <end position="20"/>
    </location>
</feature>
<keyword evidence="3" id="KW-1185">Reference proteome</keyword>
<gene>
    <name evidence="2" type="ORF">MMF97_12295</name>
</gene>
<evidence type="ECO:0000313" key="3">
    <source>
        <dbReference type="Proteomes" id="UP001165460"/>
    </source>
</evidence>
<name>A0ABS9ZYY0_9SPHI</name>
<sequence>MSKFSLSVLTLWISGAVSYAQFNMGPKITSMGLNGASVKDVWSTVANPAGITAIKSATVAINYSKFLFDSELNTQAASLIIPFTKTFGGLSFLRHGFTEYNEIKTGITIGKKFSEHLSIGLRANLHQLSISHYGNSTTFSIDLGAIYTLNNQIDIGAYITNPSRQNFNSSAIANNIATTLNIGASYLASDKVLIAASLSKELQAEPDVRLGIDYSPISLLSLRGGISSRPFKQFFGIGLSYQKIMLDTAIENHPQMGCTPQIGLSYAF</sequence>
<dbReference type="RefSeq" id="WP_243362693.1">
    <property type="nucleotide sequence ID" value="NZ_JALGBH010000002.1"/>
</dbReference>